<keyword evidence="3" id="KW-1185">Reference proteome</keyword>
<accession>A0A7X6N129</accession>
<gene>
    <name evidence="2" type="ORF">HF964_00675</name>
</gene>
<feature type="transmembrane region" description="Helical" evidence="1">
    <location>
        <begin position="20"/>
        <end position="40"/>
    </location>
</feature>
<name>A0A7X6N129_9LACO</name>
<feature type="transmembrane region" description="Helical" evidence="1">
    <location>
        <begin position="342"/>
        <end position="362"/>
    </location>
</feature>
<feature type="transmembrane region" description="Helical" evidence="1">
    <location>
        <begin position="139"/>
        <end position="168"/>
    </location>
</feature>
<evidence type="ECO:0000313" key="3">
    <source>
        <dbReference type="Proteomes" id="UP000549765"/>
    </source>
</evidence>
<dbReference type="AlphaFoldDB" id="A0A7X6N129"/>
<feature type="transmembrane region" description="Helical" evidence="1">
    <location>
        <begin position="310"/>
        <end position="330"/>
    </location>
</feature>
<keyword evidence="1" id="KW-0472">Membrane</keyword>
<feature type="transmembrane region" description="Helical" evidence="1">
    <location>
        <begin position="180"/>
        <end position="200"/>
    </location>
</feature>
<feature type="transmembrane region" description="Helical" evidence="1">
    <location>
        <begin position="89"/>
        <end position="108"/>
    </location>
</feature>
<feature type="transmembrane region" description="Helical" evidence="1">
    <location>
        <begin position="115"/>
        <end position="133"/>
    </location>
</feature>
<feature type="transmembrane region" description="Helical" evidence="1">
    <location>
        <begin position="269"/>
        <end position="290"/>
    </location>
</feature>
<keyword evidence="1" id="KW-1133">Transmembrane helix</keyword>
<dbReference type="RefSeq" id="WP_168721130.1">
    <property type="nucleotide sequence ID" value="NZ_JAAXPN010000001.1"/>
</dbReference>
<evidence type="ECO:0000256" key="1">
    <source>
        <dbReference type="SAM" id="Phobius"/>
    </source>
</evidence>
<dbReference type="Proteomes" id="UP000549765">
    <property type="component" value="Unassembled WGS sequence"/>
</dbReference>
<protein>
    <submittedName>
        <fullName evidence="2">YfhO family protein</fullName>
    </submittedName>
</protein>
<comment type="caution">
    <text evidence="2">The sequence shown here is derived from an EMBL/GenBank/DDBJ whole genome shotgun (WGS) entry which is preliminary data.</text>
</comment>
<organism evidence="2 3">
    <name type="scientific">Periweissella fabalis</name>
    <dbReference type="NCBI Taxonomy" id="1070421"/>
    <lineage>
        <taxon>Bacteria</taxon>
        <taxon>Bacillati</taxon>
        <taxon>Bacillota</taxon>
        <taxon>Bacilli</taxon>
        <taxon>Lactobacillales</taxon>
        <taxon>Lactobacillaceae</taxon>
        <taxon>Periweissella</taxon>
    </lineage>
</organism>
<feature type="transmembrane region" description="Helical" evidence="1">
    <location>
        <begin position="237"/>
        <end position="257"/>
    </location>
</feature>
<feature type="transmembrane region" description="Helical" evidence="1">
    <location>
        <begin position="509"/>
        <end position="527"/>
    </location>
</feature>
<dbReference type="EMBL" id="JAAXPN010000001">
    <property type="protein sequence ID" value="NKZ23332.1"/>
    <property type="molecule type" value="Genomic_DNA"/>
</dbReference>
<feature type="transmembrane region" description="Helical" evidence="1">
    <location>
        <begin position="52"/>
        <end position="77"/>
    </location>
</feature>
<reference evidence="2 3" key="1">
    <citation type="submission" date="2020-04" db="EMBL/GenBank/DDBJ databases">
        <title>MicrobeNet Type strains.</title>
        <authorList>
            <person name="Nicholson A.C."/>
        </authorList>
    </citation>
    <scope>NUCLEOTIDE SEQUENCE [LARGE SCALE GENOMIC DNA]</scope>
    <source>
        <strain evidence="2 3">CCUG 61472</strain>
    </source>
</reference>
<evidence type="ECO:0000313" key="2">
    <source>
        <dbReference type="EMBL" id="NKZ23332.1"/>
    </source>
</evidence>
<sequence length="541" mass="61442">MPFHINRVVGAWGGWKSGQILPYLNPWALHGLGLGSNYFYGTWQAFILAPIYGLTHSVAFTFTLFNIVATFVAGILMDKLLRQFFQSDAVIIASSFYMLSPFMVHNLFVTQDQGAIMGIALLPMIFIGVFRILQQQANGIGYLAIGSALLLSSHLLSTFLAFIAVIIVLLTNWRRFNGRIILNFIYAGLLALVLSAFFWVPLIELKSLNLYNAFFKDIYVMDRTAAFLTRSNSWQPYSILIKVVNALVVLGTLFLIIKWRSVKARTTQLQFSLFKLSLGIAFGFTFLSYAPLNWRYLPSVFYNLQFLWRFMYIGYFFIAILLAVLIEAFVRQGNTNGYTRRLAWPVLIGLSLTIVLALGQTWQYAHSVRHAVKLDRHVAVLANGYKQFNPHSKNDAWYFEYASTGVYLHQALISDPAPILANHHIDTKAIKTQPLKAGKFISAHVKVTAPDNYLIFKKIYYPGYYVHLASGKHKNIQATHNTDGLVAVRLPAHYQGQIDLGFQTPLRYIWLWAMSLSGLIACGIMMYRQRKLVPPFHKALF</sequence>
<keyword evidence="1" id="KW-0812">Transmembrane</keyword>
<proteinExistence type="predicted"/>